<gene>
    <name evidence="2" type="ORF">FGG08_005962</name>
</gene>
<dbReference type="OrthoDB" id="10499531at2759"/>
<dbReference type="Proteomes" id="UP000698800">
    <property type="component" value="Unassembled WGS sequence"/>
</dbReference>
<accession>A0A9P8I280</accession>
<organism evidence="2 3">
    <name type="scientific">Glutinoglossum americanum</name>
    <dbReference type="NCBI Taxonomy" id="1670608"/>
    <lineage>
        <taxon>Eukaryota</taxon>
        <taxon>Fungi</taxon>
        <taxon>Dikarya</taxon>
        <taxon>Ascomycota</taxon>
        <taxon>Pezizomycotina</taxon>
        <taxon>Geoglossomycetes</taxon>
        <taxon>Geoglossales</taxon>
        <taxon>Geoglossaceae</taxon>
        <taxon>Glutinoglossum</taxon>
    </lineage>
</organism>
<proteinExistence type="predicted"/>
<sequence length="314" mass="34900">MAGAQKLSYALALSSPPPKNSSRPIKRLPAVFSRRGRGSRSSRTPTHAVITPRIEKPQFTPASSPGDWSELESQSRGVKIGPQECSRLVNFAPLPSDPMPRYGVWKEMETEIEEFKTPSKRQSRFSGFFASPDYRKRLEMTKKTKLTETSAESTDLFSGIIAWQGDRIEINNHSQFHQTSFGKTQDDELVKSHTESTDPFHPWISDHESPTMLKEVAELVATPTLSSASLLEFFPSDPHDESLSGGLYGDGDAFDVIRASTQPSIFAKVRPLNVYRHRHSGSMSSADDGDYTSAVPHCPYIQASPEDLRGKTQL</sequence>
<dbReference type="AlphaFoldDB" id="A0A9P8I280"/>
<keyword evidence="3" id="KW-1185">Reference proteome</keyword>
<comment type="caution">
    <text evidence="2">The sequence shown here is derived from an EMBL/GenBank/DDBJ whole genome shotgun (WGS) entry which is preliminary data.</text>
</comment>
<evidence type="ECO:0000313" key="3">
    <source>
        <dbReference type="Proteomes" id="UP000698800"/>
    </source>
</evidence>
<name>A0A9P8I280_9PEZI</name>
<dbReference type="EMBL" id="JAGHQL010000156">
    <property type="protein sequence ID" value="KAH0537220.1"/>
    <property type="molecule type" value="Genomic_DNA"/>
</dbReference>
<reference evidence="2" key="1">
    <citation type="submission" date="2021-03" db="EMBL/GenBank/DDBJ databases">
        <title>Comparative genomics and phylogenomic investigation of the class Geoglossomycetes provide insights into ecological specialization and systematics.</title>
        <authorList>
            <person name="Melie T."/>
            <person name="Pirro S."/>
            <person name="Miller A.N."/>
            <person name="Quandt A."/>
        </authorList>
    </citation>
    <scope>NUCLEOTIDE SEQUENCE</scope>
    <source>
        <strain evidence="2">GBOQ0MN5Z8</strain>
    </source>
</reference>
<protein>
    <submittedName>
        <fullName evidence="2">Uncharacterized protein</fullName>
    </submittedName>
</protein>
<evidence type="ECO:0000256" key="1">
    <source>
        <dbReference type="SAM" id="MobiDB-lite"/>
    </source>
</evidence>
<evidence type="ECO:0000313" key="2">
    <source>
        <dbReference type="EMBL" id="KAH0537220.1"/>
    </source>
</evidence>
<feature type="region of interest" description="Disordered" evidence="1">
    <location>
        <begin position="1"/>
        <end position="70"/>
    </location>
</feature>